<evidence type="ECO:0000313" key="6">
    <source>
        <dbReference type="WBParaSite" id="EEL_0000185901-mRNA-1"/>
    </source>
</evidence>
<sequence length="730" mass="80319">MQPSYAALLYIVDAQQCEGYGEEYFNGKDEDSTEVKIGYSQEGIIVKGSYGAPLKHNVLLNVQIKFIDFGWEHIKDMQAMKRHLNVRLHDGTSVQFTMEDAEMARYVAMVMMWQFRYATNKAIIEKNSPMNINNLQGSIRTFNQMRSSNAELNSTRLIGPDYASLVYTMMPEPTYCSSTQRLPSTKRLQRTSLLQATSMCNLSTNTGCSETRPSKRSPLASLLQYNKPENGVADSLLSERRENMEFETVSRNILSKSTAELNFTNDEEYISTPGVLYCSTPFLLQNNAQNASSEDTNGVIPSTAEDGAQKFEFHSFAALRKRHLADTMTGSSPEIRMISGGTHTLGRSAAALVHKHSLLANGSHKASPSHALSSPDLLSTCRSSPDLITSVLDRYRLAVAEAELRAAAAVVASQKPSQLQHLNGTIQTTEHWQATKGYGNYMLPSPPSISVKSQSNMNEETQRTSDNTKTASPAARFMVMEIAEAKVKEAKVISKDAMRPKIRKKSLPVISSTPSQASFYHRPTISKVKGQAHPISYLAQAGHIYYPPSSPLAQIHEAAYRQQNDDANSFGNPSESNLGAIYASNVLKQPLLFSSHHRYEVIEEDRTPESFVRRVHELCIPSSCGAGRAVPIQNPALAVSSPRSISSPDVFNNRTKNPIIKQLSTSSADSAQSTGIRSVAALEQFPNGNDSENIPSPAMTNESPECTVCDKATNICEAVSHFITSFIFAI</sequence>
<dbReference type="InterPro" id="IPR000299">
    <property type="entry name" value="FERM_domain"/>
</dbReference>
<evidence type="ECO:0000256" key="2">
    <source>
        <dbReference type="ARBA" id="ARBA00022912"/>
    </source>
</evidence>
<dbReference type="PANTHER" id="PTHR45706:SF1">
    <property type="entry name" value="PEZ, ISOFORM A"/>
    <property type="match status" value="1"/>
</dbReference>
<dbReference type="AlphaFoldDB" id="A0A0R3RK50"/>
<evidence type="ECO:0000256" key="3">
    <source>
        <dbReference type="SAM" id="MobiDB-lite"/>
    </source>
</evidence>
<dbReference type="Gene3D" id="2.30.29.30">
    <property type="entry name" value="Pleckstrin-homology domain (PH domain)/Phosphotyrosine-binding domain (PTB)"/>
    <property type="match status" value="1"/>
</dbReference>
<proteinExistence type="predicted"/>
<dbReference type="PROSITE" id="PS50057">
    <property type="entry name" value="FERM_3"/>
    <property type="match status" value="1"/>
</dbReference>
<dbReference type="SUPFAM" id="SSF50729">
    <property type="entry name" value="PH domain-like"/>
    <property type="match status" value="1"/>
</dbReference>
<dbReference type="Proteomes" id="UP000050640">
    <property type="component" value="Unplaced"/>
</dbReference>
<dbReference type="InterPro" id="IPR011993">
    <property type="entry name" value="PH-like_dom_sf"/>
</dbReference>
<protein>
    <recommendedName>
        <fullName evidence="1">protein-tyrosine-phosphatase</fullName>
        <ecNumber evidence="1">3.1.3.48</ecNumber>
    </recommendedName>
</protein>
<organism evidence="5 6">
    <name type="scientific">Elaeophora elaphi</name>
    <dbReference type="NCBI Taxonomy" id="1147741"/>
    <lineage>
        <taxon>Eukaryota</taxon>
        <taxon>Metazoa</taxon>
        <taxon>Ecdysozoa</taxon>
        <taxon>Nematoda</taxon>
        <taxon>Chromadorea</taxon>
        <taxon>Rhabditida</taxon>
        <taxon>Spirurina</taxon>
        <taxon>Spiruromorpha</taxon>
        <taxon>Filarioidea</taxon>
        <taxon>Onchocercidae</taxon>
        <taxon>Elaeophora</taxon>
    </lineage>
</organism>
<keyword evidence="2" id="KW-0378">Hydrolase</keyword>
<dbReference type="WBParaSite" id="EEL_0000185901-mRNA-1">
    <property type="protein sequence ID" value="EEL_0000185901-mRNA-1"/>
    <property type="gene ID" value="EEL_0000185901"/>
</dbReference>
<keyword evidence="5" id="KW-1185">Reference proteome</keyword>
<evidence type="ECO:0000256" key="1">
    <source>
        <dbReference type="ARBA" id="ARBA00013064"/>
    </source>
</evidence>
<dbReference type="EC" id="3.1.3.48" evidence="1"/>
<feature type="domain" description="FERM" evidence="4">
    <location>
        <begin position="1"/>
        <end position="122"/>
    </location>
</feature>
<evidence type="ECO:0000259" key="4">
    <source>
        <dbReference type="PROSITE" id="PS50057"/>
    </source>
</evidence>
<feature type="region of interest" description="Disordered" evidence="3">
    <location>
        <begin position="450"/>
        <end position="470"/>
    </location>
</feature>
<accession>A0A0R3RK50</accession>
<dbReference type="GO" id="GO:0004725">
    <property type="term" value="F:protein tyrosine phosphatase activity"/>
    <property type="evidence" value="ECO:0007669"/>
    <property type="project" value="UniProtKB-EC"/>
</dbReference>
<dbReference type="PANTHER" id="PTHR45706">
    <property type="entry name" value="TYROSINE-PROTEIN PHOSPHATASE"/>
    <property type="match status" value="1"/>
</dbReference>
<dbReference type="STRING" id="1147741.A0A0R3RK50"/>
<reference evidence="6" key="1">
    <citation type="submission" date="2017-02" db="UniProtKB">
        <authorList>
            <consortium name="WormBaseParasite"/>
        </authorList>
    </citation>
    <scope>IDENTIFICATION</scope>
</reference>
<name>A0A0R3RK50_9BILA</name>
<keyword evidence="2" id="KW-0904">Protein phosphatase</keyword>
<evidence type="ECO:0000313" key="5">
    <source>
        <dbReference type="Proteomes" id="UP000050640"/>
    </source>
</evidence>